<protein>
    <submittedName>
        <fullName evidence="2">Uncharacterized protein</fullName>
    </submittedName>
</protein>
<dbReference type="Proteomes" id="UP000276133">
    <property type="component" value="Unassembled WGS sequence"/>
</dbReference>
<feature type="chain" id="PRO_5017925258" evidence="1">
    <location>
        <begin position="22"/>
        <end position="66"/>
    </location>
</feature>
<keyword evidence="3" id="KW-1185">Reference proteome</keyword>
<evidence type="ECO:0000313" key="2">
    <source>
        <dbReference type="EMBL" id="RNA12903.1"/>
    </source>
</evidence>
<dbReference type="AlphaFoldDB" id="A0A3M7QNN8"/>
<evidence type="ECO:0000256" key="1">
    <source>
        <dbReference type="SAM" id="SignalP"/>
    </source>
</evidence>
<gene>
    <name evidence="2" type="ORF">BpHYR1_039284</name>
</gene>
<sequence length="66" mass="7814">MRLLMDNEICFSLLLFAISFAELRMLRDQFKKNDSIDTLDIASSFFYVVRNLGSRNQKISRKQNNH</sequence>
<dbReference type="EMBL" id="REGN01005563">
    <property type="protein sequence ID" value="RNA12903.1"/>
    <property type="molecule type" value="Genomic_DNA"/>
</dbReference>
<accession>A0A3M7QNN8</accession>
<organism evidence="2 3">
    <name type="scientific">Brachionus plicatilis</name>
    <name type="common">Marine rotifer</name>
    <name type="synonym">Brachionus muelleri</name>
    <dbReference type="NCBI Taxonomy" id="10195"/>
    <lineage>
        <taxon>Eukaryota</taxon>
        <taxon>Metazoa</taxon>
        <taxon>Spiralia</taxon>
        <taxon>Gnathifera</taxon>
        <taxon>Rotifera</taxon>
        <taxon>Eurotatoria</taxon>
        <taxon>Monogononta</taxon>
        <taxon>Pseudotrocha</taxon>
        <taxon>Ploima</taxon>
        <taxon>Brachionidae</taxon>
        <taxon>Brachionus</taxon>
    </lineage>
</organism>
<feature type="signal peptide" evidence="1">
    <location>
        <begin position="1"/>
        <end position="21"/>
    </location>
</feature>
<name>A0A3M7QNN8_BRAPC</name>
<reference evidence="2 3" key="1">
    <citation type="journal article" date="2018" name="Sci. Rep.">
        <title>Genomic signatures of local adaptation to the degree of environmental predictability in rotifers.</title>
        <authorList>
            <person name="Franch-Gras L."/>
            <person name="Hahn C."/>
            <person name="Garcia-Roger E.M."/>
            <person name="Carmona M.J."/>
            <person name="Serra M."/>
            <person name="Gomez A."/>
        </authorList>
    </citation>
    <scope>NUCLEOTIDE SEQUENCE [LARGE SCALE GENOMIC DNA]</scope>
    <source>
        <strain evidence="2">HYR1</strain>
    </source>
</reference>
<comment type="caution">
    <text evidence="2">The sequence shown here is derived from an EMBL/GenBank/DDBJ whole genome shotgun (WGS) entry which is preliminary data.</text>
</comment>
<evidence type="ECO:0000313" key="3">
    <source>
        <dbReference type="Proteomes" id="UP000276133"/>
    </source>
</evidence>
<proteinExistence type="predicted"/>
<keyword evidence="1" id="KW-0732">Signal</keyword>